<dbReference type="InterPro" id="IPR037682">
    <property type="entry name" value="TonB_C"/>
</dbReference>
<name>A0A2T6AKL0_9FLAO</name>
<comment type="caution">
    <text evidence="3">The sequence shown here is derived from an EMBL/GenBank/DDBJ whole genome shotgun (WGS) entry which is preliminary data.</text>
</comment>
<feature type="chain" id="PRO_5015607229" evidence="1">
    <location>
        <begin position="19"/>
        <end position="136"/>
    </location>
</feature>
<evidence type="ECO:0000313" key="4">
    <source>
        <dbReference type="Proteomes" id="UP000244174"/>
    </source>
</evidence>
<dbReference type="AlphaFoldDB" id="A0A2T6AKL0"/>
<organism evidence="3 4">
    <name type="scientific">Christiangramia gaetbulicola</name>
    <dbReference type="NCBI Taxonomy" id="703340"/>
    <lineage>
        <taxon>Bacteria</taxon>
        <taxon>Pseudomonadati</taxon>
        <taxon>Bacteroidota</taxon>
        <taxon>Flavobacteriia</taxon>
        <taxon>Flavobacteriales</taxon>
        <taxon>Flavobacteriaceae</taxon>
        <taxon>Christiangramia</taxon>
    </lineage>
</organism>
<sequence>MKKLLIIALMLTGMSSFAQEDVSVKGNKVTMKETAPVWKGCEDSSDKKACFNKMLSQHIKENIKYSKNDKGEYIRGKATVSMEVNEEGKVVVNEVKGKSPVLNKEAKRLMESIPPMTPGKLGGKPRAIKYTIPLTF</sequence>
<keyword evidence="1" id="KW-0732">Signal</keyword>
<dbReference type="SUPFAM" id="SSF74653">
    <property type="entry name" value="TolA/TonB C-terminal domain"/>
    <property type="match status" value="1"/>
</dbReference>
<feature type="domain" description="TonB C-terminal" evidence="2">
    <location>
        <begin position="62"/>
        <end position="136"/>
    </location>
</feature>
<feature type="signal peptide" evidence="1">
    <location>
        <begin position="1"/>
        <end position="18"/>
    </location>
</feature>
<dbReference type="EMBL" id="QBKQ01000001">
    <property type="protein sequence ID" value="PTX44327.1"/>
    <property type="molecule type" value="Genomic_DNA"/>
</dbReference>
<reference evidence="3 4" key="1">
    <citation type="submission" date="2018-04" db="EMBL/GenBank/DDBJ databases">
        <title>Genomic Encyclopedia of Archaeal and Bacterial Type Strains, Phase II (KMG-II): from individual species to whole genera.</title>
        <authorList>
            <person name="Goeker M."/>
        </authorList>
    </citation>
    <scope>NUCLEOTIDE SEQUENCE [LARGE SCALE GENOMIC DNA]</scope>
    <source>
        <strain evidence="3 4">DSM 23082</strain>
    </source>
</reference>
<dbReference type="RefSeq" id="WP_245889634.1">
    <property type="nucleotide sequence ID" value="NZ_QBKQ01000001.1"/>
</dbReference>
<keyword evidence="4" id="KW-1185">Reference proteome</keyword>
<protein>
    <submittedName>
        <fullName evidence="3">TonB-like protein</fullName>
    </submittedName>
</protein>
<gene>
    <name evidence="3" type="ORF">C8P64_0304</name>
</gene>
<dbReference type="Gene3D" id="3.30.1150.10">
    <property type="match status" value="1"/>
</dbReference>
<dbReference type="Proteomes" id="UP000244174">
    <property type="component" value="Unassembled WGS sequence"/>
</dbReference>
<evidence type="ECO:0000256" key="1">
    <source>
        <dbReference type="SAM" id="SignalP"/>
    </source>
</evidence>
<evidence type="ECO:0000259" key="2">
    <source>
        <dbReference type="Pfam" id="PF03544"/>
    </source>
</evidence>
<dbReference type="Pfam" id="PF03544">
    <property type="entry name" value="TonB_C"/>
    <property type="match status" value="1"/>
</dbReference>
<accession>A0A2T6AKL0</accession>
<evidence type="ECO:0000313" key="3">
    <source>
        <dbReference type="EMBL" id="PTX44327.1"/>
    </source>
</evidence>
<dbReference type="GO" id="GO:0055085">
    <property type="term" value="P:transmembrane transport"/>
    <property type="evidence" value="ECO:0007669"/>
    <property type="project" value="InterPro"/>
</dbReference>
<proteinExistence type="predicted"/>